<organism evidence="1">
    <name type="scientific">Phytophthora nicotianae</name>
    <name type="common">Potato buckeye rot agent</name>
    <name type="synonym">Phytophthora parasitica</name>
    <dbReference type="NCBI Taxonomy" id="4792"/>
    <lineage>
        <taxon>Eukaryota</taxon>
        <taxon>Sar</taxon>
        <taxon>Stramenopiles</taxon>
        <taxon>Oomycota</taxon>
        <taxon>Peronosporomycetes</taxon>
        <taxon>Peronosporales</taxon>
        <taxon>Peronosporaceae</taxon>
        <taxon>Phytophthora</taxon>
    </lineage>
</organism>
<name>W2IK02_PHYNI</name>
<sequence length="53" mass="5857">PVVIAHTREKHPAIFIGGDFKLDTARVEMRTMGANYAELAQDGINAFHPHTPN</sequence>
<protein>
    <submittedName>
        <fullName evidence="1">Uncharacterized protein</fullName>
    </submittedName>
</protein>
<dbReference type="EMBL" id="KI674451">
    <property type="protein sequence ID" value="ETL33847.1"/>
    <property type="molecule type" value="Genomic_DNA"/>
</dbReference>
<feature type="non-terminal residue" evidence="1">
    <location>
        <position position="1"/>
    </location>
</feature>
<dbReference type="Proteomes" id="UP000053864">
    <property type="component" value="Unassembled WGS sequence"/>
</dbReference>
<gene>
    <name evidence="1" type="ORF">L916_13803</name>
</gene>
<dbReference type="AlphaFoldDB" id="W2IK02"/>
<accession>W2IK02</accession>
<evidence type="ECO:0000313" key="1">
    <source>
        <dbReference type="EMBL" id="ETL33847.1"/>
    </source>
</evidence>
<proteinExistence type="predicted"/>
<reference evidence="1" key="1">
    <citation type="submission" date="2013-11" db="EMBL/GenBank/DDBJ databases">
        <title>The Genome Sequence of Phytophthora parasitica CJ05E6.</title>
        <authorList>
            <consortium name="The Broad Institute Genomics Platform"/>
            <person name="Russ C."/>
            <person name="Tyler B."/>
            <person name="Panabieres F."/>
            <person name="Shan W."/>
            <person name="Tripathy S."/>
            <person name="Grunwald N."/>
            <person name="Machado M."/>
            <person name="Johnson C.S."/>
            <person name="Arredondo F."/>
            <person name="Hong C."/>
            <person name="Coffey M."/>
            <person name="Young S.K."/>
            <person name="Zeng Q."/>
            <person name="Gargeya S."/>
            <person name="Fitzgerald M."/>
            <person name="Abouelleil A."/>
            <person name="Alvarado L."/>
            <person name="Chapman S.B."/>
            <person name="Gainer-Dewar J."/>
            <person name="Goldberg J."/>
            <person name="Griggs A."/>
            <person name="Gujja S."/>
            <person name="Hansen M."/>
            <person name="Howarth C."/>
            <person name="Imamovic A."/>
            <person name="Ireland A."/>
            <person name="Larimer J."/>
            <person name="McCowan C."/>
            <person name="Murphy C."/>
            <person name="Pearson M."/>
            <person name="Poon T.W."/>
            <person name="Priest M."/>
            <person name="Roberts A."/>
            <person name="Saif S."/>
            <person name="Shea T."/>
            <person name="Sykes S."/>
            <person name="Wortman J."/>
            <person name="Nusbaum C."/>
            <person name="Birren B."/>
        </authorList>
    </citation>
    <scope>NUCLEOTIDE SEQUENCE [LARGE SCALE GENOMIC DNA]</scope>
    <source>
        <strain evidence="1">CJ05E6</strain>
    </source>
</reference>